<evidence type="ECO:0000313" key="2">
    <source>
        <dbReference type="Proteomes" id="UP000825701"/>
    </source>
</evidence>
<name>A0A9E6RBA1_9HYPH</name>
<accession>A0A9E6RBA1</accession>
<dbReference type="KEGG" id="cmet:K6K41_03000"/>
<organism evidence="1 2">
    <name type="scientific">Chenggangzhangella methanolivorans</name>
    <dbReference type="NCBI Taxonomy" id="1437009"/>
    <lineage>
        <taxon>Bacteria</taxon>
        <taxon>Pseudomonadati</taxon>
        <taxon>Pseudomonadota</taxon>
        <taxon>Alphaproteobacteria</taxon>
        <taxon>Hyphomicrobiales</taxon>
        <taxon>Methylopilaceae</taxon>
        <taxon>Chenggangzhangella</taxon>
    </lineage>
</organism>
<dbReference type="RefSeq" id="WP_261403866.1">
    <property type="nucleotide sequence ID" value="NZ_CP081869.1"/>
</dbReference>
<dbReference type="EMBL" id="CP081869">
    <property type="protein sequence ID" value="QZO00690.1"/>
    <property type="molecule type" value="Genomic_DNA"/>
</dbReference>
<dbReference type="Proteomes" id="UP000825701">
    <property type="component" value="Chromosome"/>
</dbReference>
<sequence length="104" mass="11169">MKIGFPNRSVQRLFNVHERLVERFGETLAGKIAGRMAVLAVARNLAALPAEPPIGFRVEPGSANLYGVDLPGGRRLIFTAASDVVDGSALKLSQIEEITVIDIV</sequence>
<proteinExistence type="predicted"/>
<protein>
    <recommendedName>
        <fullName evidence="3">Proteic killer suppression protein</fullName>
    </recommendedName>
</protein>
<keyword evidence="2" id="KW-1185">Reference proteome</keyword>
<gene>
    <name evidence="1" type="ORF">K6K41_03000</name>
</gene>
<dbReference type="AlphaFoldDB" id="A0A9E6RBA1"/>
<evidence type="ECO:0008006" key="3">
    <source>
        <dbReference type="Google" id="ProtNLM"/>
    </source>
</evidence>
<reference evidence="1" key="1">
    <citation type="submission" date="2021-08" db="EMBL/GenBank/DDBJ databases">
        <authorList>
            <person name="Zhang H."/>
            <person name="Xu M."/>
            <person name="Yu Z."/>
            <person name="Yang L."/>
            <person name="Cai Y."/>
        </authorList>
    </citation>
    <scope>NUCLEOTIDE SEQUENCE</scope>
    <source>
        <strain evidence="1">CHL1</strain>
    </source>
</reference>
<evidence type="ECO:0000313" key="1">
    <source>
        <dbReference type="EMBL" id="QZO00690.1"/>
    </source>
</evidence>